<dbReference type="PANTHER" id="PTHR34977:SF1">
    <property type="entry name" value="UPF0337 PROTEIN YJBJ"/>
    <property type="match status" value="1"/>
</dbReference>
<dbReference type="InterPro" id="IPR026042">
    <property type="entry name" value="YjbJ"/>
</dbReference>
<evidence type="ECO:0000313" key="4">
    <source>
        <dbReference type="Proteomes" id="UP000253204"/>
    </source>
</evidence>
<dbReference type="EMBL" id="QPIJ01000007">
    <property type="protein sequence ID" value="RCV92920.1"/>
    <property type="molecule type" value="Genomic_DNA"/>
</dbReference>
<dbReference type="Pfam" id="PF05532">
    <property type="entry name" value="CsbD"/>
    <property type="match status" value="1"/>
</dbReference>
<keyword evidence="4" id="KW-1185">Reference proteome</keyword>
<comment type="caution">
    <text evidence="3">The sequence shown here is derived from an EMBL/GenBank/DDBJ whole genome shotgun (WGS) entry which is preliminary data.</text>
</comment>
<sequence length="69" mass="8078">MNWDQVEGKWTELKGKARSSWGELTDDDLDQINGKREQLVGKLQQKYGLAREEADKQADKWAQDLDKER</sequence>
<evidence type="ECO:0000313" key="3">
    <source>
        <dbReference type="EMBL" id="RCV92920.1"/>
    </source>
</evidence>
<protein>
    <submittedName>
        <fullName evidence="3">CsbD family protein</fullName>
    </submittedName>
</protein>
<dbReference type="SUPFAM" id="SSF69047">
    <property type="entry name" value="Hypothetical protein YjbJ"/>
    <property type="match status" value="1"/>
</dbReference>
<feature type="domain" description="CsbD-like" evidence="2">
    <location>
        <begin position="4"/>
        <end position="55"/>
    </location>
</feature>
<dbReference type="AlphaFoldDB" id="A0A368U711"/>
<evidence type="ECO:0000256" key="1">
    <source>
        <dbReference type="ARBA" id="ARBA00009129"/>
    </source>
</evidence>
<evidence type="ECO:0000259" key="2">
    <source>
        <dbReference type="Pfam" id="PF05532"/>
    </source>
</evidence>
<dbReference type="PANTHER" id="PTHR34977">
    <property type="entry name" value="UPF0337 PROTEIN YJBJ"/>
    <property type="match status" value="1"/>
</dbReference>
<dbReference type="Gene3D" id="1.10.1470.10">
    <property type="entry name" value="YjbJ"/>
    <property type="match status" value="1"/>
</dbReference>
<name>A0A368U711_9GAMM</name>
<dbReference type="OrthoDB" id="9796058at2"/>
<dbReference type="Proteomes" id="UP000253204">
    <property type="component" value="Unassembled WGS sequence"/>
</dbReference>
<dbReference type="InterPro" id="IPR008462">
    <property type="entry name" value="CsbD"/>
</dbReference>
<dbReference type="InterPro" id="IPR050423">
    <property type="entry name" value="UPF0337_stress_rsp"/>
</dbReference>
<accession>A0A368U711</accession>
<dbReference type="PIRSF" id="PIRSF039008">
    <property type="entry name" value="YjbJ"/>
    <property type="match status" value="1"/>
</dbReference>
<proteinExistence type="inferred from homology"/>
<dbReference type="InterPro" id="IPR036629">
    <property type="entry name" value="YjbJ_sf"/>
</dbReference>
<organism evidence="3 4">
    <name type="scientific">Vreelandella rituensis</name>
    <dbReference type="NCBI Taxonomy" id="2282306"/>
    <lineage>
        <taxon>Bacteria</taxon>
        <taxon>Pseudomonadati</taxon>
        <taxon>Pseudomonadota</taxon>
        <taxon>Gammaproteobacteria</taxon>
        <taxon>Oceanospirillales</taxon>
        <taxon>Halomonadaceae</taxon>
        <taxon>Vreelandella</taxon>
    </lineage>
</organism>
<comment type="similarity">
    <text evidence="1">Belongs to the UPF0337 (CsbD) family.</text>
</comment>
<dbReference type="RefSeq" id="WP_114485855.1">
    <property type="nucleotide sequence ID" value="NZ_CBCSHM010000013.1"/>
</dbReference>
<gene>
    <name evidence="3" type="ORF">DU506_05070</name>
</gene>
<reference evidence="3 4" key="1">
    <citation type="submission" date="2018-07" db="EMBL/GenBank/DDBJ databases">
        <title>Halomonas rutogse sp. nov., isolated from Lake TangqianCo on Tibetan Plateau.</title>
        <authorList>
            <person name="Lu H."/>
            <person name="Xing P."/>
            <person name="Wu Q."/>
        </authorList>
    </citation>
    <scope>NUCLEOTIDE SEQUENCE [LARGE SCALE GENOMIC DNA]</scope>
    <source>
        <strain evidence="3 4">TQ8S</strain>
    </source>
</reference>